<gene>
    <name evidence="1" type="ORF">CN398_03050</name>
</gene>
<accession>A0A9X6Z6K6</accession>
<name>A0A9X6Z6K6_BACTU</name>
<protein>
    <submittedName>
        <fullName evidence="1">Uncharacterized protein</fullName>
    </submittedName>
</protein>
<sequence>MTINWGLPLEAKYLSFMYCNEWDRGDFRVFNFDKSPLGWSMNLWRLSISYDNYGNVKERN</sequence>
<dbReference type="Proteomes" id="UP000220397">
    <property type="component" value="Unassembled WGS sequence"/>
</dbReference>
<evidence type="ECO:0000313" key="2">
    <source>
        <dbReference type="Proteomes" id="UP000220397"/>
    </source>
</evidence>
<evidence type="ECO:0000313" key="1">
    <source>
        <dbReference type="EMBL" id="PFB09799.1"/>
    </source>
</evidence>
<dbReference type="EMBL" id="NTUS01000009">
    <property type="protein sequence ID" value="PFB09799.1"/>
    <property type="molecule type" value="Genomic_DNA"/>
</dbReference>
<dbReference type="AlphaFoldDB" id="A0A9X6Z6K6"/>
<comment type="caution">
    <text evidence="1">The sequence shown here is derived from an EMBL/GenBank/DDBJ whole genome shotgun (WGS) entry which is preliminary data.</text>
</comment>
<proteinExistence type="predicted"/>
<organism evidence="1 2">
    <name type="scientific">Bacillus thuringiensis</name>
    <dbReference type="NCBI Taxonomy" id="1428"/>
    <lineage>
        <taxon>Bacteria</taxon>
        <taxon>Bacillati</taxon>
        <taxon>Bacillota</taxon>
        <taxon>Bacilli</taxon>
        <taxon>Bacillales</taxon>
        <taxon>Bacillaceae</taxon>
        <taxon>Bacillus</taxon>
        <taxon>Bacillus cereus group</taxon>
    </lineage>
</organism>
<reference evidence="1 2" key="1">
    <citation type="submission" date="2017-09" db="EMBL/GenBank/DDBJ databases">
        <title>Large-scale bioinformatics analysis of Bacillus genomes uncovers conserved roles of natural products in bacterial physiology.</title>
        <authorList>
            <consortium name="Agbiome Team Llc"/>
            <person name="Bleich R.M."/>
            <person name="Kirk G.J."/>
            <person name="Santa Maria K.C."/>
            <person name="Allen S.E."/>
            <person name="Farag S."/>
            <person name="Shank E.A."/>
            <person name="Bowers A."/>
        </authorList>
    </citation>
    <scope>NUCLEOTIDE SEQUENCE [LARGE SCALE GENOMIC DNA]</scope>
    <source>
        <strain evidence="1 2">AFS015413</strain>
    </source>
</reference>